<sequence length="92" mass="10078">MKWIVFEEQMAILGIGGEKIMAPGRLMKFRNLVCLMTVLAIVSTANADIATFEDLSLPPDSYWNGSDESGGFTSGSAYFNNNYNSAWGSWDG</sequence>
<protein>
    <submittedName>
        <fullName evidence="1">Uncharacterized protein</fullName>
    </submittedName>
</protein>
<organism evidence="1">
    <name type="scientific">marine sediment metagenome</name>
    <dbReference type="NCBI Taxonomy" id="412755"/>
    <lineage>
        <taxon>unclassified sequences</taxon>
        <taxon>metagenomes</taxon>
        <taxon>ecological metagenomes</taxon>
    </lineage>
</organism>
<dbReference type="EMBL" id="BARS01026971">
    <property type="protein sequence ID" value="GAG06537.1"/>
    <property type="molecule type" value="Genomic_DNA"/>
</dbReference>
<name>X0V5A8_9ZZZZ</name>
<feature type="non-terminal residue" evidence="1">
    <location>
        <position position="92"/>
    </location>
</feature>
<comment type="caution">
    <text evidence="1">The sequence shown here is derived from an EMBL/GenBank/DDBJ whole genome shotgun (WGS) entry which is preliminary data.</text>
</comment>
<dbReference type="AlphaFoldDB" id="X0V5A8"/>
<reference evidence="1" key="1">
    <citation type="journal article" date="2014" name="Front. Microbiol.">
        <title>High frequency of phylogenetically diverse reductive dehalogenase-homologous genes in deep subseafloor sedimentary metagenomes.</title>
        <authorList>
            <person name="Kawai M."/>
            <person name="Futagami T."/>
            <person name="Toyoda A."/>
            <person name="Takaki Y."/>
            <person name="Nishi S."/>
            <person name="Hori S."/>
            <person name="Arai W."/>
            <person name="Tsubouchi T."/>
            <person name="Morono Y."/>
            <person name="Uchiyama I."/>
            <person name="Ito T."/>
            <person name="Fujiyama A."/>
            <person name="Inagaki F."/>
            <person name="Takami H."/>
        </authorList>
    </citation>
    <scope>NUCLEOTIDE SEQUENCE</scope>
    <source>
        <strain evidence="1">Expedition CK06-06</strain>
    </source>
</reference>
<accession>X0V5A8</accession>
<gene>
    <name evidence="1" type="ORF">S01H1_42407</name>
</gene>
<evidence type="ECO:0000313" key="1">
    <source>
        <dbReference type="EMBL" id="GAG06537.1"/>
    </source>
</evidence>
<proteinExistence type="predicted"/>
<dbReference type="Gene3D" id="2.60.120.1350">
    <property type="entry name" value="Protein of unknown function DUF4465"/>
    <property type="match status" value="1"/>
</dbReference>